<dbReference type="RefSeq" id="WP_345246967.1">
    <property type="nucleotide sequence ID" value="NZ_BAABFO010000004.1"/>
</dbReference>
<comment type="caution">
    <text evidence="3">The sequence shown here is derived from an EMBL/GenBank/DDBJ whole genome shotgun (WGS) entry which is preliminary data.</text>
</comment>
<organism evidence="3 4">
    <name type="scientific">Pigmentiphaga soli</name>
    <dbReference type="NCBI Taxonomy" id="1007095"/>
    <lineage>
        <taxon>Bacteria</taxon>
        <taxon>Pseudomonadati</taxon>
        <taxon>Pseudomonadota</taxon>
        <taxon>Betaproteobacteria</taxon>
        <taxon>Burkholderiales</taxon>
        <taxon>Alcaligenaceae</taxon>
        <taxon>Pigmentiphaga</taxon>
    </lineage>
</organism>
<sequence>MANNQIVDLRNEGIDLAVRYTCASSVPPGSRRLFGETIAPVAHPSLAVKSLRSGSWLSKLTLLEFDDARYPWLQWRTWLEAAGRKDAKPRAFVHFNQYDLVMQAALAGQGVALGRLELIAPQVDEGRLVVIDPPRHGAAIAHGHWLIHAEAQPRREVTDVAAWIEAEASAPASA</sequence>
<name>A0ABP8GLC7_9BURK</name>
<accession>A0ABP8GLC7</accession>
<evidence type="ECO:0000256" key="1">
    <source>
        <dbReference type="ARBA" id="ARBA00009437"/>
    </source>
</evidence>
<dbReference type="InterPro" id="IPR005119">
    <property type="entry name" value="LysR_subst-bd"/>
</dbReference>
<dbReference type="Gene3D" id="3.40.190.10">
    <property type="entry name" value="Periplasmic binding protein-like II"/>
    <property type="match status" value="2"/>
</dbReference>
<evidence type="ECO:0000259" key="2">
    <source>
        <dbReference type="Pfam" id="PF03466"/>
    </source>
</evidence>
<dbReference type="SUPFAM" id="SSF53850">
    <property type="entry name" value="Periplasmic binding protein-like II"/>
    <property type="match status" value="1"/>
</dbReference>
<keyword evidence="4" id="KW-1185">Reference proteome</keyword>
<feature type="domain" description="LysR substrate-binding" evidence="2">
    <location>
        <begin position="4"/>
        <end position="166"/>
    </location>
</feature>
<dbReference type="Proteomes" id="UP001501671">
    <property type="component" value="Unassembled WGS sequence"/>
</dbReference>
<evidence type="ECO:0000313" key="4">
    <source>
        <dbReference type="Proteomes" id="UP001501671"/>
    </source>
</evidence>
<dbReference type="PANTHER" id="PTHR30537">
    <property type="entry name" value="HTH-TYPE TRANSCRIPTIONAL REGULATOR"/>
    <property type="match status" value="1"/>
</dbReference>
<protein>
    <recommendedName>
        <fullName evidence="2">LysR substrate-binding domain-containing protein</fullName>
    </recommendedName>
</protein>
<proteinExistence type="inferred from homology"/>
<gene>
    <name evidence="3" type="ORF">GCM10023144_10010</name>
</gene>
<dbReference type="Pfam" id="PF03466">
    <property type="entry name" value="LysR_substrate"/>
    <property type="match status" value="1"/>
</dbReference>
<dbReference type="PANTHER" id="PTHR30537:SF5">
    <property type="entry name" value="HTH-TYPE TRANSCRIPTIONAL ACTIVATOR TTDR-RELATED"/>
    <property type="match status" value="1"/>
</dbReference>
<comment type="similarity">
    <text evidence="1">Belongs to the LysR transcriptional regulatory family.</text>
</comment>
<dbReference type="InterPro" id="IPR058163">
    <property type="entry name" value="LysR-type_TF_proteobact-type"/>
</dbReference>
<evidence type="ECO:0000313" key="3">
    <source>
        <dbReference type="EMBL" id="GAA4326496.1"/>
    </source>
</evidence>
<reference evidence="4" key="1">
    <citation type="journal article" date="2019" name="Int. J. Syst. Evol. Microbiol.">
        <title>The Global Catalogue of Microorganisms (GCM) 10K type strain sequencing project: providing services to taxonomists for standard genome sequencing and annotation.</title>
        <authorList>
            <consortium name="The Broad Institute Genomics Platform"/>
            <consortium name="The Broad Institute Genome Sequencing Center for Infectious Disease"/>
            <person name="Wu L."/>
            <person name="Ma J."/>
        </authorList>
    </citation>
    <scope>NUCLEOTIDE SEQUENCE [LARGE SCALE GENOMIC DNA]</scope>
    <source>
        <strain evidence="4">JCM 17666</strain>
    </source>
</reference>
<dbReference type="EMBL" id="BAABFO010000004">
    <property type="protein sequence ID" value="GAA4326496.1"/>
    <property type="molecule type" value="Genomic_DNA"/>
</dbReference>